<dbReference type="HOGENOM" id="CLU_113772_3_0_1"/>
<dbReference type="PROSITE" id="PS00214">
    <property type="entry name" value="FABP"/>
    <property type="match status" value="1"/>
</dbReference>
<dbReference type="CDD" id="cd00742">
    <property type="entry name" value="FABP"/>
    <property type="match status" value="1"/>
</dbReference>
<dbReference type="GeneTree" id="ENSGT00800000124172"/>
<dbReference type="InParanoid" id="F6W8U8"/>
<keyword evidence="5" id="KW-1185">Reference proteome</keyword>
<dbReference type="InterPro" id="IPR012674">
    <property type="entry name" value="Calycin"/>
</dbReference>
<dbReference type="Gene3D" id="2.40.128.20">
    <property type="match status" value="1"/>
</dbReference>
<dbReference type="Ensembl" id="ENSCINT00000026777.2">
    <property type="protein sequence ID" value="ENSCINP00000026531.2"/>
    <property type="gene ID" value="ENSCING00000014756.2"/>
</dbReference>
<dbReference type="Proteomes" id="UP000008144">
    <property type="component" value="Chromosome 6"/>
</dbReference>
<dbReference type="InterPro" id="IPR031259">
    <property type="entry name" value="ILBP"/>
</dbReference>
<dbReference type="OMA" id="GINLMKR"/>
<dbReference type="GO" id="GO:0005504">
    <property type="term" value="F:fatty acid binding"/>
    <property type="evidence" value="ECO:0000318"/>
    <property type="project" value="GO_Central"/>
</dbReference>
<dbReference type="GeneID" id="100183635"/>
<accession>F6W8U8</accession>
<dbReference type="AlphaFoldDB" id="F6W8U8"/>
<evidence type="ECO:0000313" key="4">
    <source>
        <dbReference type="Ensembl" id="ENSCINP00000026531.2"/>
    </source>
</evidence>
<dbReference type="InterPro" id="IPR000463">
    <property type="entry name" value="Fatty_acid-bd"/>
</dbReference>
<dbReference type="EMBL" id="EAAA01002277">
    <property type="status" value="NOT_ANNOTATED_CDS"/>
    <property type="molecule type" value="Genomic_DNA"/>
</dbReference>
<proteinExistence type="inferred from homology"/>
<feature type="region of interest" description="Disordered" evidence="2">
    <location>
        <begin position="54"/>
        <end position="85"/>
    </location>
</feature>
<dbReference type="PANTHER" id="PTHR11955">
    <property type="entry name" value="FATTY ACID BINDING PROTEIN"/>
    <property type="match status" value="1"/>
</dbReference>
<evidence type="ECO:0000256" key="1">
    <source>
        <dbReference type="ARBA" id="ARBA00008390"/>
    </source>
</evidence>
<evidence type="ECO:0000313" key="5">
    <source>
        <dbReference type="Proteomes" id="UP000008144"/>
    </source>
</evidence>
<reference evidence="5" key="1">
    <citation type="journal article" date="2002" name="Science">
        <title>The draft genome of Ciona intestinalis: insights into chordate and vertebrate origins.</title>
        <authorList>
            <person name="Dehal P."/>
            <person name="Satou Y."/>
            <person name="Campbell R.K."/>
            <person name="Chapman J."/>
            <person name="Degnan B."/>
            <person name="De Tomaso A."/>
            <person name="Davidson B."/>
            <person name="Di Gregorio A."/>
            <person name="Gelpke M."/>
            <person name="Goodstein D.M."/>
            <person name="Harafuji N."/>
            <person name="Hastings K.E."/>
            <person name="Ho I."/>
            <person name="Hotta K."/>
            <person name="Huang W."/>
            <person name="Kawashima T."/>
            <person name="Lemaire P."/>
            <person name="Martinez D."/>
            <person name="Meinertzhagen I.A."/>
            <person name="Necula S."/>
            <person name="Nonaka M."/>
            <person name="Putnam N."/>
            <person name="Rash S."/>
            <person name="Saiga H."/>
            <person name="Satake M."/>
            <person name="Terry A."/>
            <person name="Yamada L."/>
            <person name="Wang H.G."/>
            <person name="Awazu S."/>
            <person name="Azumi K."/>
            <person name="Boore J."/>
            <person name="Branno M."/>
            <person name="Chin-Bow S."/>
            <person name="DeSantis R."/>
            <person name="Doyle S."/>
            <person name="Francino P."/>
            <person name="Keys D.N."/>
            <person name="Haga S."/>
            <person name="Hayashi H."/>
            <person name="Hino K."/>
            <person name="Imai K.S."/>
            <person name="Inaba K."/>
            <person name="Kano S."/>
            <person name="Kobayashi K."/>
            <person name="Kobayashi M."/>
            <person name="Lee B.I."/>
            <person name="Makabe K.W."/>
            <person name="Manohar C."/>
            <person name="Matassi G."/>
            <person name="Medina M."/>
            <person name="Mochizuki Y."/>
            <person name="Mount S."/>
            <person name="Morishita T."/>
            <person name="Miura S."/>
            <person name="Nakayama A."/>
            <person name="Nishizaka S."/>
            <person name="Nomoto H."/>
            <person name="Ohta F."/>
            <person name="Oishi K."/>
            <person name="Rigoutsos I."/>
            <person name="Sano M."/>
            <person name="Sasaki A."/>
            <person name="Sasakura Y."/>
            <person name="Shoguchi E."/>
            <person name="Shin-i T."/>
            <person name="Spagnuolo A."/>
            <person name="Stainier D."/>
            <person name="Suzuki M.M."/>
            <person name="Tassy O."/>
            <person name="Takatori N."/>
            <person name="Tokuoka M."/>
            <person name="Yagi K."/>
            <person name="Yoshizaki F."/>
            <person name="Wada S."/>
            <person name="Zhang C."/>
            <person name="Hyatt P.D."/>
            <person name="Larimer F."/>
            <person name="Detter C."/>
            <person name="Doggett N."/>
            <person name="Glavina T."/>
            <person name="Hawkins T."/>
            <person name="Richardson P."/>
            <person name="Lucas S."/>
            <person name="Kohara Y."/>
            <person name="Levine M."/>
            <person name="Satoh N."/>
            <person name="Rokhsar D.S."/>
        </authorList>
    </citation>
    <scope>NUCLEOTIDE SEQUENCE [LARGE SCALE GENOMIC DNA]</scope>
</reference>
<dbReference type="KEGG" id="cin:100183635"/>
<reference evidence="4" key="2">
    <citation type="journal article" date="2008" name="Genome Biol.">
        <title>Improved genome assembly and evidence-based global gene model set for the chordate Ciona intestinalis: new insight into intron and operon populations.</title>
        <authorList>
            <person name="Satou Y."/>
            <person name="Mineta K."/>
            <person name="Ogasawara M."/>
            <person name="Sasakura Y."/>
            <person name="Shoguchi E."/>
            <person name="Ueno K."/>
            <person name="Yamada L."/>
            <person name="Matsumoto J."/>
            <person name="Wasserscheid J."/>
            <person name="Dewar K."/>
            <person name="Wiley G.B."/>
            <person name="Macmil S.L."/>
            <person name="Roe B.A."/>
            <person name="Zeller R.W."/>
            <person name="Hastings K.E."/>
            <person name="Lemaire P."/>
            <person name="Lindquist E."/>
            <person name="Endo T."/>
            <person name="Hotta K."/>
            <person name="Inaba K."/>
        </authorList>
    </citation>
    <scope>NUCLEOTIDE SEQUENCE [LARGE SCALE GENOMIC DNA]</scope>
    <source>
        <strain evidence="4">wild type</strain>
    </source>
</reference>
<gene>
    <name evidence="4" type="primary">LOC100183635</name>
</gene>
<dbReference type="SUPFAM" id="SSF50814">
    <property type="entry name" value="Lipocalins"/>
    <property type="match status" value="1"/>
</dbReference>
<evidence type="ECO:0000259" key="3">
    <source>
        <dbReference type="PROSITE" id="PS00214"/>
    </source>
</evidence>
<dbReference type="STRING" id="7719.ENSCINP00000026531"/>
<name>F6W8U8_CIOIN</name>
<comment type="similarity">
    <text evidence="1">Belongs to the calycin superfamily. Fatty-acid binding protein (FABP) family.</text>
</comment>
<accession>A0A1W2WHK8</accession>
<reference evidence="4" key="4">
    <citation type="submission" date="2025-09" db="UniProtKB">
        <authorList>
            <consortium name="Ensembl"/>
        </authorList>
    </citation>
    <scope>IDENTIFICATION</scope>
</reference>
<feature type="domain" description="Cytosolic fatty-acid binding proteins" evidence="3">
    <location>
        <begin position="7"/>
        <end position="24"/>
    </location>
</feature>
<dbReference type="PRINTS" id="PR00178">
    <property type="entry name" value="FATTYACIDBP"/>
</dbReference>
<dbReference type="GO" id="GO:0005829">
    <property type="term" value="C:cytosol"/>
    <property type="evidence" value="ECO:0000318"/>
    <property type="project" value="GO_Central"/>
</dbReference>
<dbReference type="GO" id="GO:0015908">
    <property type="term" value="P:fatty acid transport"/>
    <property type="evidence" value="ECO:0000318"/>
    <property type="project" value="GO_Central"/>
</dbReference>
<dbReference type="RefSeq" id="XP_002127813.1">
    <property type="nucleotide sequence ID" value="XM_002127777.5"/>
</dbReference>
<reference evidence="4" key="3">
    <citation type="submission" date="2025-08" db="UniProtKB">
        <authorList>
            <consortium name="Ensembl"/>
        </authorList>
    </citation>
    <scope>IDENTIFICATION</scope>
</reference>
<evidence type="ECO:0000256" key="2">
    <source>
        <dbReference type="SAM" id="MobiDB-lite"/>
    </source>
</evidence>
<dbReference type="GO" id="GO:0005634">
    <property type="term" value="C:nucleus"/>
    <property type="evidence" value="ECO:0000318"/>
    <property type="project" value="GO_Central"/>
</dbReference>
<dbReference type="OrthoDB" id="9991853at2759"/>
<sequence>MAKAVAGNWTLDRSENYDDFLKAAGMNSIKRAMAVKLGGSLSIENVGGKLKVKSVNGPKTKEREMPIGADFDDEGPGGGSARGRWVEEGDTMVGTFKTEKGKTFVMKREIVGGQLVQTMDFDGVVCKRYFNKK</sequence>
<protein>
    <submittedName>
        <fullName evidence="4">Fatty acid-binding protein, intestinal</fullName>
    </submittedName>
</protein>
<organism evidence="4 5">
    <name type="scientific">Ciona intestinalis</name>
    <name type="common">Transparent sea squirt</name>
    <name type="synonym">Ascidia intestinalis</name>
    <dbReference type="NCBI Taxonomy" id="7719"/>
    <lineage>
        <taxon>Eukaryota</taxon>
        <taxon>Metazoa</taxon>
        <taxon>Chordata</taxon>
        <taxon>Tunicata</taxon>
        <taxon>Ascidiacea</taxon>
        <taxon>Phlebobranchia</taxon>
        <taxon>Cionidae</taxon>
        <taxon>Ciona</taxon>
    </lineage>
</organism>